<dbReference type="AlphaFoldDB" id="R7SDP5"/>
<feature type="region of interest" description="Disordered" evidence="1">
    <location>
        <begin position="161"/>
        <end position="181"/>
    </location>
</feature>
<gene>
    <name evidence="3" type="ORF">CONPUDRAFT_151372</name>
    <name evidence="2" type="ORF">CONPUDRAFT_160608</name>
</gene>
<dbReference type="RefSeq" id="XP_007775943.1">
    <property type="nucleotide sequence ID" value="XM_007777753.1"/>
</dbReference>
<evidence type="ECO:0000313" key="3">
    <source>
        <dbReference type="EMBL" id="EIW84349.1"/>
    </source>
</evidence>
<dbReference type="KEGG" id="cput:CONPUDRAFT_151372"/>
<name>R7SDP5_CONPW</name>
<proteinExistence type="predicted"/>
<dbReference type="OrthoDB" id="3050604at2759"/>
<accession>R7SDP5</accession>
<reference evidence="2" key="3">
    <citation type="submission" date="2012-05" db="EMBL/GenBank/DDBJ databases">
        <title>The Paleozoic origin of enzymatic mechanisms for lignin decomposition reconstructed using 31 fungal genomes.</title>
        <authorList>
            <consortium name="US DOE Joint Genome Institute (JGI-PGF)"/>
            <person name="Floudas D."/>
            <person name="Binder M."/>
            <person name="Riley R."/>
            <person name="Barry K."/>
            <person name="Blanchette R.A."/>
            <person name="Henrissat B."/>
            <person name="Martinez A.T."/>
            <person name="Otillar R."/>
            <person name="Spatafora J.W."/>
            <person name="Yadav J.S."/>
            <person name="Aerts A."/>
            <person name="Benoit I."/>
            <person name="Boyd A."/>
            <person name="Carlson A."/>
            <person name="Copeland A."/>
            <person name="Coutinho P.M."/>
            <person name="de Vries R.P."/>
            <person name="Ferreira P."/>
            <person name="Findley K."/>
            <person name="Foster B."/>
            <person name="Gaskell J."/>
            <person name="Glotzer D."/>
            <person name="Gorecki P."/>
            <person name="Heitman J."/>
            <person name="Hesse C."/>
            <person name="Hori C."/>
            <person name="Igarashi K."/>
            <person name="Jurgens J.A."/>
            <person name="Kallen N."/>
            <person name="Kersten P."/>
            <person name="Kohler A."/>
            <person name="Kues U."/>
            <person name="Kumar T.K."/>
            <person name="Kuo A."/>
            <person name="LaButti K."/>
            <person name="Larrondo L.F."/>
            <person name="Lindquist E."/>
            <person name="Ling A."/>
            <person name="Lombard V."/>
            <person name="Lucas S."/>
            <person name="Lundell T."/>
            <person name="Martin R."/>
            <person name="McLaughlin D.J."/>
            <person name="Morgenstern I."/>
            <person name="Morin E."/>
            <person name="Murat C."/>
            <person name="Nagy L.G."/>
            <person name="Nolan M."/>
            <person name="Ohm R.A."/>
            <person name="Patyshakuliyeva A."/>
            <person name="Rokas A."/>
            <person name="Ruiz-Duenas F.J."/>
            <person name="Sabat G."/>
            <person name="Salamov A."/>
            <person name="Samejima M."/>
            <person name="Schmutz J."/>
            <person name="Slot J.C."/>
            <person name="St Johnn"/>
            <person name="F"/>
            <person name="Stenlid J."/>
            <person name="Sun H."/>
            <person name="Sun S."/>
            <person name="Syed K."/>
            <person name="Tsang A."/>
            <person name="Wiebenga A."/>
            <person name="Young D."/>
            <person name="Pisabarro A."/>
            <person name="Eastwood D.C."/>
            <person name="Martin F."/>
            <person name="Cullen D."/>
            <person name="Grigoriev I.V."/>
            <person name="Hibbett D.S."/>
        </authorList>
    </citation>
    <scope>NUCLEOTIDE SEQUENCE</scope>
    <source>
        <strain evidence="2">RWD-64-598 SS2</strain>
    </source>
</reference>
<sequence length="181" mass="20392">MKGAMRELNVPDLPLPHEISKLRVVETCIRNTLNAVRCSLKGQVEKSLEPGATTQNVAELTMAALGTSRIKATLQHYMRFAFLRWVSTSYPDASEQYWIKVDEKLLFARSKYQSATDLSVFFTAIYNNDVQKHGNPTSTHHTVVAPNKISEFQSVLNRHAGLVVPPPPEEESSKKRKRNKA</sequence>
<evidence type="ECO:0000313" key="4">
    <source>
        <dbReference type="Proteomes" id="UP000053558"/>
    </source>
</evidence>
<dbReference type="EMBL" id="JH711611">
    <property type="protein sequence ID" value="EIW73882.1"/>
    <property type="molecule type" value="Genomic_DNA"/>
</dbReference>
<evidence type="ECO:0000256" key="1">
    <source>
        <dbReference type="SAM" id="MobiDB-lite"/>
    </source>
</evidence>
<dbReference type="EMBL" id="JH711575">
    <property type="protein sequence ID" value="EIW84349.1"/>
    <property type="molecule type" value="Genomic_DNA"/>
</dbReference>
<dbReference type="OMA" id="RMHIAFL"/>
<reference evidence="4" key="1">
    <citation type="journal article" date="2012" name="Science">
        <title>The Paleozoic origin of enzymatic lignin decomposition reconstructed from 31 fungal genomes.</title>
        <authorList>
            <person name="Floudas D."/>
            <person name="Binder M."/>
            <person name="Riley R."/>
            <person name="Barry K."/>
            <person name="Blanchette R.A."/>
            <person name="Henrissat B."/>
            <person name="Martinez A.T."/>
            <person name="Otillar R."/>
            <person name="Spatafora J.W."/>
            <person name="Yadav J.S."/>
            <person name="Aerts A."/>
            <person name="Benoit I."/>
            <person name="Boyd A."/>
            <person name="Carlson A."/>
            <person name="Copeland A."/>
            <person name="Coutinho P.M."/>
            <person name="de Vries R.P."/>
            <person name="Ferreira P."/>
            <person name="Findley K."/>
            <person name="Foster B."/>
            <person name="Gaskell J."/>
            <person name="Glotzer D."/>
            <person name="Gorecki P."/>
            <person name="Heitman J."/>
            <person name="Hesse C."/>
            <person name="Hori C."/>
            <person name="Igarashi K."/>
            <person name="Jurgens J.A."/>
            <person name="Kallen N."/>
            <person name="Kersten P."/>
            <person name="Kohler A."/>
            <person name="Kuees U."/>
            <person name="Kumar T.K.A."/>
            <person name="Kuo A."/>
            <person name="LaButti K."/>
            <person name="Larrondo L.F."/>
            <person name="Lindquist E."/>
            <person name="Ling A."/>
            <person name="Lombard V."/>
            <person name="Lucas S."/>
            <person name="Lundell T."/>
            <person name="Martin R."/>
            <person name="McLaughlin D.J."/>
            <person name="Morgenstern I."/>
            <person name="Morin E."/>
            <person name="Murat C."/>
            <person name="Nagy L.G."/>
            <person name="Nolan M."/>
            <person name="Ohm R.A."/>
            <person name="Patyshakuliyeva A."/>
            <person name="Rokas A."/>
            <person name="Ruiz-Duenas F.J."/>
            <person name="Sabat G."/>
            <person name="Salamov A."/>
            <person name="Samejima M."/>
            <person name="Schmutz J."/>
            <person name="Slot J.C."/>
            <person name="St John F."/>
            <person name="Stenlid J."/>
            <person name="Sun H."/>
            <person name="Sun S."/>
            <person name="Syed K."/>
            <person name="Tsang A."/>
            <person name="Wiebenga A."/>
            <person name="Young D."/>
            <person name="Pisabarro A."/>
            <person name="Eastwood D.C."/>
            <person name="Martin F."/>
            <person name="Cullen D."/>
            <person name="Grigoriev I.V."/>
            <person name="Hibbett D.S."/>
        </authorList>
    </citation>
    <scope>NUCLEOTIDE SEQUENCE [LARGE SCALE GENOMIC DNA]</scope>
    <source>
        <strain evidence="4">RWD-64-598 SS2</strain>
    </source>
</reference>
<keyword evidence="4" id="KW-1185">Reference proteome</keyword>
<organism evidence="2 4">
    <name type="scientific">Coniophora puteana (strain RWD-64-598)</name>
    <name type="common">Brown rot fungus</name>
    <dbReference type="NCBI Taxonomy" id="741705"/>
    <lineage>
        <taxon>Eukaryota</taxon>
        <taxon>Fungi</taxon>
        <taxon>Dikarya</taxon>
        <taxon>Basidiomycota</taxon>
        <taxon>Agaricomycotina</taxon>
        <taxon>Agaricomycetes</taxon>
        <taxon>Agaricomycetidae</taxon>
        <taxon>Boletales</taxon>
        <taxon>Coniophorineae</taxon>
        <taxon>Coniophoraceae</taxon>
        <taxon>Coniophora</taxon>
    </lineage>
</organism>
<dbReference type="GeneID" id="19204349"/>
<evidence type="ECO:0000313" key="2">
    <source>
        <dbReference type="EMBL" id="EIW73882.1"/>
    </source>
</evidence>
<dbReference type="RefSeq" id="XP_007766070.1">
    <property type="nucleotide sequence ID" value="XM_007767880.1"/>
</dbReference>
<reference evidence="3" key="2">
    <citation type="submission" date="2012-05" db="EMBL/GenBank/DDBJ databases">
        <title>The Paleozoic origin of enzymatic mechanisms for lignin decomposition reconstructed using 31 fungal genomes.</title>
        <authorList>
            <consortium name="US DOE Joint Genome Institute (JGI-PGF)"/>
            <person name="Floudas D."/>
            <person name="Binder M."/>
            <person name="Riley R."/>
            <person name="Barry K."/>
            <person name="Blanchette R.A."/>
            <person name="Henrissat B."/>
            <person name="Martinez A.T."/>
            <person name="Otillar R."/>
            <person name="Spatafora J.W."/>
            <person name="Yadav J.S."/>
            <person name="Aerts A."/>
            <person name="Benoit I."/>
            <person name="Boyd A."/>
            <person name="Carlson A."/>
            <person name="Copeland A."/>
            <person name="Coutinho P.M."/>
            <person name="de Vries R.P."/>
            <person name="Ferreira P."/>
            <person name="Findley K."/>
            <person name="Foster B."/>
            <person name="Gaskell J."/>
            <person name="Glotzer D."/>
            <person name="Gorecki P."/>
            <person name="Heitman J."/>
            <person name="Hesse C."/>
            <person name="Hori C."/>
            <person name="Igarashi K."/>
            <person name="Jurgens J.A."/>
            <person name="Kallen N."/>
            <person name="Kersten P."/>
            <person name="Kohler A."/>
            <person name="Kues U."/>
            <person name="Kumar T.K."/>
            <person name="Kuo A."/>
            <person name="LaButti K."/>
            <person name="Larrondo L.F."/>
            <person name="Lindquist E."/>
            <person name="Ling A."/>
            <person name="Lombard V."/>
            <person name="Lucas S."/>
            <person name="Lundell T."/>
            <person name="Martin R."/>
            <person name="McLaughlin D.J."/>
            <person name="Morgenstern I."/>
            <person name="Morin E."/>
            <person name="Murat C."/>
            <person name="Nagy L.G."/>
            <person name="Nolan M."/>
            <person name="Ohm R.A."/>
            <person name="Patyshakuliyeva A."/>
            <person name="Rokas A."/>
            <person name="Ruiz-Duenas F.J."/>
            <person name="Sabat G."/>
            <person name="Salamov A."/>
            <person name="Samejima M."/>
            <person name="Schmutz J."/>
            <person name="Slot J.C."/>
            <person name="St. John F."/>
            <person name="Stenlid J."/>
            <person name="Sun H."/>
            <person name="Sun S."/>
            <person name="Syed K."/>
            <person name="Tsang A."/>
            <person name="Wiebenga A."/>
            <person name="Young D."/>
            <person name="Pisabarro A."/>
            <person name="Eastwood D.C."/>
            <person name="Martin F."/>
            <person name="Cullen D."/>
            <person name="Grigoriev I.V."/>
            <person name="Hibbett D.S."/>
        </authorList>
    </citation>
    <scope>NUCLEOTIDE SEQUENCE</scope>
    <source>
        <strain evidence="3">RWD-64-598 SS2</strain>
    </source>
</reference>
<dbReference type="KEGG" id="cput:CONPUDRAFT_160608"/>
<dbReference type="GeneID" id="19202841"/>
<protein>
    <submittedName>
        <fullName evidence="2">Uncharacterized protein</fullName>
    </submittedName>
</protein>
<dbReference type="Proteomes" id="UP000053558">
    <property type="component" value="Unassembled WGS sequence"/>
</dbReference>